<dbReference type="InterPro" id="IPR011993">
    <property type="entry name" value="PH-like_dom_sf"/>
</dbReference>
<dbReference type="Pfam" id="PF00169">
    <property type="entry name" value="PH"/>
    <property type="match status" value="1"/>
</dbReference>
<organism evidence="3 4">
    <name type="scientific">Basidiobolus ranarum</name>
    <dbReference type="NCBI Taxonomy" id="34480"/>
    <lineage>
        <taxon>Eukaryota</taxon>
        <taxon>Fungi</taxon>
        <taxon>Fungi incertae sedis</taxon>
        <taxon>Zoopagomycota</taxon>
        <taxon>Entomophthoromycotina</taxon>
        <taxon>Basidiobolomycetes</taxon>
        <taxon>Basidiobolales</taxon>
        <taxon>Basidiobolaceae</taxon>
        <taxon>Basidiobolus</taxon>
    </lineage>
</organism>
<reference evidence="3 4" key="1">
    <citation type="submission" date="2023-04" db="EMBL/GenBank/DDBJ databases">
        <title>Genome of Basidiobolus ranarum AG-B5.</title>
        <authorList>
            <person name="Stajich J.E."/>
            <person name="Carter-House D."/>
            <person name="Gryganskyi A."/>
        </authorList>
    </citation>
    <scope>NUCLEOTIDE SEQUENCE [LARGE SCALE GENOMIC DNA]</scope>
    <source>
        <strain evidence="3 4">AG-B5</strain>
    </source>
</reference>
<dbReference type="Gene3D" id="3.90.810.10">
    <property type="entry name" value="CRIB domain"/>
    <property type="match status" value="1"/>
</dbReference>
<feature type="domain" description="CRIB" evidence="2">
    <location>
        <begin position="125"/>
        <end position="138"/>
    </location>
</feature>
<accession>A0ABR2W3A7</accession>
<dbReference type="SUPFAM" id="SSF50729">
    <property type="entry name" value="PH domain-like"/>
    <property type="match status" value="1"/>
</dbReference>
<name>A0ABR2W3A7_9FUNG</name>
<dbReference type="SMART" id="SM00233">
    <property type="entry name" value="PH"/>
    <property type="match status" value="1"/>
</dbReference>
<evidence type="ECO:0000313" key="3">
    <source>
        <dbReference type="EMBL" id="KAK9718733.1"/>
    </source>
</evidence>
<proteinExistence type="predicted"/>
<dbReference type="Proteomes" id="UP001479436">
    <property type="component" value="Unassembled WGS sequence"/>
</dbReference>
<sequence>MTGYPSTISSTATIPPEFPENAMAMEAIKRGYLSVRGTGMTSWLWSKRLVMLKNTCVTIHKQQNEDKALETLFFEEIRDLERCSSRTYCVKVATELRTLFISFKSDDEMWSWMDAIYKRSPMKGVSNPTNFNHTAHISFDDSTGMITTLDSNITAPQLSKNTLLENPEILQDLLEMYQENNPDYGNNPKHYSALVPKTGDLLKAGYRMSVPLNPFDLPEIPRLSVFDDLEFFMAQTSY</sequence>
<gene>
    <name evidence="3" type="primary">CLA4_2</name>
    <name evidence="3" type="ORF">K7432_005278</name>
</gene>
<dbReference type="PROSITE" id="PS50003">
    <property type="entry name" value="PH_DOMAIN"/>
    <property type="match status" value="1"/>
</dbReference>
<keyword evidence="3" id="KW-0418">Kinase</keyword>
<dbReference type="InterPro" id="IPR000095">
    <property type="entry name" value="CRIB_dom"/>
</dbReference>
<dbReference type="GO" id="GO:0004674">
    <property type="term" value="F:protein serine/threonine kinase activity"/>
    <property type="evidence" value="ECO:0007669"/>
    <property type="project" value="UniProtKB-EC"/>
</dbReference>
<dbReference type="PROSITE" id="PS50108">
    <property type="entry name" value="CRIB"/>
    <property type="match status" value="1"/>
</dbReference>
<dbReference type="EC" id="2.7.11.1" evidence="3"/>
<keyword evidence="4" id="KW-1185">Reference proteome</keyword>
<dbReference type="EMBL" id="JASJQH010007079">
    <property type="protein sequence ID" value="KAK9718733.1"/>
    <property type="molecule type" value="Genomic_DNA"/>
</dbReference>
<keyword evidence="3" id="KW-0808">Transferase</keyword>
<evidence type="ECO:0000259" key="1">
    <source>
        <dbReference type="PROSITE" id="PS50003"/>
    </source>
</evidence>
<dbReference type="Gene3D" id="2.30.29.30">
    <property type="entry name" value="Pleckstrin-homology domain (PH domain)/Phosphotyrosine-binding domain (PTB)"/>
    <property type="match status" value="1"/>
</dbReference>
<dbReference type="InterPro" id="IPR001849">
    <property type="entry name" value="PH_domain"/>
</dbReference>
<evidence type="ECO:0000259" key="2">
    <source>
        <dbReference type="PROSITE" id="PS50108"/>
    </source>
</evidence>
<dbReference type="CDD" id="cd00132">
    <property type="entry name" value="CRIB"/>
    <property type="match status" value="1"/>
</dbReference>
<dbReference type="Pfam" id="PF00786">
    <property type="entry name" value="PBD"/>
    <property type="match status" value="1"/>
</dbReference>
<protein>
    <submittedName>
        <fullName evidence="3">Protein kinase</fullName>
        <ecNumber evidence="3">2.7.11.1</ecNumber>
    </submittedName>
</protein>
<feature type="domain" description="PH" evidence="1">
    <location>
        <begin position="26"/>
        <end position="121"/>
    </location>
</feature>
<evidence type="ECO:0000313" key="4">
    <source>
        <dbReference type="Proteomes" id="UP001479436"/>
    </source>
</evidence>
<comment type="caution">
    <text evidence="3">The sequence shown here is derived from an EMBL/GenBank/DDBJ whole genome shotgun (WGS) entry which is preliminary data.</text>
</comment>
<dbReference type="InterPro" id="IPR036936">
    <property type="entry name" value="CRIB_dom_sf"/>
</dbReference>